<protein>
    <submittedName>
        <fullName evidence="2">Uncharacterized protein</fullName>
    </submittedName>
</protein>
<dbReference type="InterPro" id="IPR024260">
    <property type="entry name" value="Vac7"/>
</dbReference>
<dbReference type="EMBL" id="JABAYA010000033">
    <property type="protein sequence ID" value="KAF7728662.1"/>
    <property type="molecule type" value="Genomic_DNA"/>
</dbReference>
<dbReference type="Proteomes" id="UP000605846">
    <property type="component" value="Unassembled WGS sequence"/>
</dbReference>
<comment type="caution">
    <text evidence="2">The sequence shown here is derived from an EMBL/GenBank/DDBJ whole genome shotgun (WGS) entry which is preliminary data.</text>
</comment>
<dbReference type="PANTHER" id="PTHR28258">
    <property type="entry name" value="VACUOLAR SEGREGATION PROTEIN 7"/>
    <property type="match status" value="1"/>
</dbReference>
<dbReference type="GO" id="GO:0070772">
    <property type="term" value="C:PAS complex"/>
    <property type="evidence" value="ECO:0007669"/>
    <property type="project" value="TreeGrafter"/>
</dbReference>
<gene>
    <name evidence="2" type="ORF">EC973_005699</name>
</gene>
<dbReference type="PANTHER" id="PTHR28258:SF1">
    <property type="entry name" value="VACUOLAR SEGREGATION PROTEIN 7"/>
    <property type="match status" value="1"/>
</dbReference>
<reference evidence="2" key="1">
    <citation type="submission" date="2020-01" db="EMBL/GenBank/DDBJ databases">
        <title>Genome Sequencing of Three Apophysomyces-Like Fungal Strains Confirms a Novel Fungal Genus in the Mucoromycota with divergent Burkholderia-like Endosymbiotic Bacteria.</title>
        <authorList>
            <person name="Stajich J.E."/>
            <person name="Macias A.M."/>
            <person name="Carter-House D."/>
            <person name="Lovett B."/>
            <person name="Kasson L.R."/>
            <person name="Berry K."/>
            <person name="Grigoriev I."/>
            <person name="Chang Y."/>
            <person name="Spatafora J."/>
            <person name="Kasson M.T."/>
        </authorList>
    </citation>
    <scope>NUCLEOTIDE SEQUENCE</scope>
    <source>
        <strain evidence="2">NRRL A-21654</strain>
    </source>
</reference>
<name>A0A8H7BW00_9FUNG</name>
<feature type="compositionally biased region" description="Polar residues" evidence="1">
    <location>
        <begin position="34"/>
        <end position="49"/>
    </location>
</feature>
<organism evidence="2 3">
    <name type="scientific">Apophysomyces ossiformis</name>
    <dbReference type="NCBI Taxonomy" id="679940"/>
    <lineage>
        <taxon>Eukaryota</taxon>
        <taxon>Fungi</taxon>
        <taxon>Fungi incertae sedis</taxon>
        <taxon>Mucoromycota</taxon>
        <taxon>Mucoromycotina</taxon>
        <taxon>Mucoromycetes</taxon>
        <taxon>Mucorales</taxon>
        <taxon>Mucorineae</taxon>
        <taxon>Mucoraceae</taxon>
        <taxon>Apophysomyces</taxon>
    </lineage>
</organism>
<feature type="compositionally biased region" description="Basic and acidic residues" evidence="1">
    <location>
        <begin position="21"/>
        <end position="30"/>
    </location>
</feature>
<dbReference type="GO" id="GO:0000011">
    <property type="term" value="P:vacuole inheritance"/>
    <property type="evidence" value="ECO:0007669"/>
    <property type="project" value="TreeGrafter"/>
</dbReference>
<feature type="compositionally biased region" description="Polar residues" evidence="1">
    <location>
        <begin position="128"/>
        <end position="158"/>
    </location>
</feature>
<sequence length="505" mass="56582">MPVHNGFDPMKPAPSTTMDSAQDHTAHDAIDFLTKSSLQKSPLPNSLTTIRADKQSPHRRKDLPLPNFDRNLTVEKARFDPQPLTYPQPSPSLSSNTELAHEFAQQPQPNPSTPQLDRLNASPPHENMPSSQPYSIPSTNSNNCINPNAGYSTSASSVKSKHTGRSKNDTVRSIKKRRRPAPISGVATPSEVFHRNLVDAVSNVEDSDENERYVYPYTTDNHYTPDIHRTSSLYQSQPVRPLPGSPSYEGNKRNDGGFFSALFRVPLLHPKSSSPPDEREEDNVGFESVHRPKLRSYVMDHPHHKPKAHDYGSSLRSVSSKGELHNWYDGKISPPRRPVRRLYGGYSDGYLSDDESLALLRSRRMPSSKKSSCCLLLGVFLFLVAAYHTKPLTEIKLQMGRVLASDKELIFDLHVNAYNWNWWTVHVADADISVFAFSQVVPLNDLDSFTPVMRGVDPAEYLGSFYHFDESLSYPSSHLTKLPTDAISQIRIKSPGADASGNERW</sequence>
<feature type="region of interest" description="Disordered" evidence="1">
    <location>
        <begin position="1"/>
        <end position="186"/>
    </location>
</feature>
<evidence type="ECO:0000256" key="1">
    <source>
        <dbReference type="SAM" id="MobiDB-lite"/>
    </source>
</evidence>
<accession>A0A8H7BW00</accession>
<keyword evidence="3" id="KW-1185">Reference proteome</keyword>
<dbReference type="AlphaFoldDB" id="A0A8H7BW00"/>
<proteinExistence type="predicted"/>
<dbReference type="GO" id="GO:0010513">
    <property type="term" value="P:positive regulation of phosphatidylinositol biosynthetic process"/>
    <property type="evidence" value="ECO:0007669"/>
    <property type="project" value="TreeGrafter"/>
</dbReference>
<dbReference type="Pfam" id="PF12751">
    <property type="entry name" value="Vac7"/>
    <property type="match status" value="1"/>
</dbReference>
<feature type="region of interest" description="Disordered" evidence="1">
    <location>
        <begin position="218"/>
        <end position="253"/>
    </location>
</feature>
<evidence type="ECO:0000313" key="3">
    <source>
        <dbReference type="Proteomes" id="UP000605846"/>
    </source>
</evidence>
<dbReference type="GO" id="GO:1903778">
    <property type="term" value="P:protein localization to vacuolar membrane"/>
    <property type="evidence" value="ECO:0007669"/>
    <property type="project" value="TreeGrafter"/>
</dbReference>
<dbReference type="OrthoDB" id="1204at2759"/>
<evidence type="ECO:0000313" key="2">
    <source>
        <dbReference type="EMBL" id="KAF7728662.1"/>
    </source>
</evidence>
<dbReference type="GO" id="GO:0000329">
    <property type="term" value="C:fungal-type vacuole membrane"/>
    <property type="evidence" value="ECO:0007669"/>
    <property type="project" value="TreeGrafter"/>
</dbReference>